<organism evidence="2 3">
    <name type="scientific">Trinickia caryophylli</name>
    <name type="common">Paraburkholderia caryophylli</name>
    <dbReference type="NCBI Taxonomy" id="28094"/>
    <lineage>
        <taxon>Bacteria</taxon>
        <taxon>Pseudomonadati</taxon>
        <taxon>Pseudomonadota</taxon>
        <taxon>Betaproteobacteria</taxon>
        <taxon>Burkholderiales</taxon>
        <taxon>Burkholderiaceae</taxon>
        <taxon>Trinickia</taxon>
    </lineage>
</organism>
<dbReference type="RefSeq" id="WP_114717978.1">
    <property type="nucleotide sequence ID" value="NZ_BSQD01000017.1"/>
</dbReference>
<dbReference type="GeneID" id="96997697"/>
<feature type="region of interest" description="Disordered" evidence="1">
    <location>
        <begin position="1"/>
        <end position="281"/>
    </location>
</feature>
<feature type="compositionally biased region" description="Low complexity" evidence="1">
    <location>
        <begin position="45"/>
        <end position="88"/>
    </location>
</feature>
<reference evidence="3" key="1">
    <citation type="submission" date="2017-04" db="EMBL/GenBank/DDBJ databases">
        <authorList>
            <person name="Varghese N."/>
            <person name="Submissions S."/>
        </authorList>
    </citation>
    <scope>NUCLEOTIDE SEQUENCE [LARGE SCALE GENOMIC DNA]</scope>
    <source>
        <strain evidence="3">Ballard 720</strain>
    </source>
</reference>
<feature type="compositionally biased region" description="Basic and acidic residues" evidence="1">
    <location>
        <begin position="1"/>
        <end position="13"/>
    </location>
</feature>
<dbReference type="Pfam" id="PF10667">
    <property type="entry name" value="DUF2486"/>
    <property type="match status" value="1"/>
</dbReference>
<dbReference type="OrthoDB" id="9035715at2"/>
<dbReference type="STRING" id="28094.SAMN06295900_1198"/>
<dbReference type="Proteomes" id="UP000192911">
    <property type="component" value="Unassembled WGS sequence"/>
</dbReference>
<evidence type="ECO:0000256" key="1">
    <source>
        <dbReference type="SAM" id="MobiDB-lite"/>
    </source>
</evidence>
<evidence type="ECO:0000313" key="2">
    <source>
        <dbReference type="EMBL" id="SMF76152.1"/>
    </source>
</evidence>
<evidence type="ECO:0008006" key="4">
    <source>
        <dbReference type="Google" id="ProtNLM"/>
    </source>
</evidence>
<keyword evidence="3" id="KW-1185">Reference proteome</keyword>
<evidence type="ECO:0000313" key="3">
    <source>
        <dbReference type="Proteomes" id="UP000192911"/>
    </source>
</evidence>
<dbReference type="InterPro" id="IPR018924">
    <property type="entry name" value="DUF2486"/>
</dbReference>
<proteinExistence type="predicted"/>
<gene>
    <name evidence="2" type="ORF">SAMN06295900_1198</name>
</gene>
<dbReference type="EMBL" id="FXAH01000019">
    <property type="protein sequence ID" value="SMF76152.1"/>
    <property type="molecule type" value="Genomic_DNA"/>
</dbReference>
<name>A0A1X7GXA8_TRICW</name>
<protein>
    <recommendedName>
        <fullName evidence="4">DUF2486 domain-containing protein</fullName>
    </recommendedName>
</protein>
<sequence>MTDPKAPNDSHDVDDPDAIPVLTDVIVPGRPPTVRPVTSHEPPQTSAAPTPAAASHDSLPAAAPGAAAQPADEGVPGEAPAPGEAPGPTGRLGSDAGIPTPEAPIHEAAPASEPPADEALANDASPREVPMSEVPAGEAPVLAPSSAEPGTPLAGEARPPHETAPEPAAPPLSEQSIPEEPIPEASIAAGETETSIEAMRAAELAEFVEPPATGSAAGTAEPAERPHPGGEAVSEPAPTLASEHARAPLADMQSVPPPPGAPVPESTGVSPEEEAAFPASAELSARDAEHLAERLRVRFAGYLREEGRGVIEARCRDALAEHTSWLVRQVTREVTLALEGEVAGWVRDAVREELAAHRIVKR</sequence>
<accession>A0A1X7GXA8</accession>
<dbReference type="AlphaFoldDB" id="A0A1X7GXA8"/>
<feature type="compositionally biased region" description="Low complexity" evidence="1">
    <location>
        <begin position="171"/>
        <end position="191"/>
    </location>
</feature>